<evidence type="ECO:0008006" key="6">
    <source>
        <dbReference type="Google" id="ProtNLM"/>
    </source>
</evidence>
<feature type="transmembrane region" description="Helical" evidence="4">
    <location>
        <begin position="12"/>
        <end position="30"/>
    </location>
</feature>
<name>A0A381Z528_9ZZZZ</name>
<dbReference type="Pfam" id="PF03403">
    <property type="entry name" value="PAF-AH_p_II"/>
    <property type="match status" value="1"/>
</dbReference>
<dbReference type="Gene3D" id="3.40.50.1820">
    <property type="entry name" value="alpha/beta hydrolase"/>
    <property type="match status" value="1"/>
</dbReference>
<feature type="non-terminal residue" evidence="5">
    <location>
        <position position="212"/>
    </location>
</feature>
<keyword evidence="4" id="KW-0812">Transmembrane</keyword>
<keyword evidence="2" id="KW-0442">Lipid degradation</keyword>
<dbReference type="EMBL" id="UINC01019884">
    <property type="protein sequence ID" value="SVA84051.1"/>
    <property type="molecule type" value="Genomic_DNA"/>
</dbReference>
<sequence>MLNYIQVRKPYLLLILIIVNGCAALLNTAVPISDVAIPTGTYPVGTKIFYLVDSTRSAWYQDYDEAVRELMVRVWYPANKNSITHRAPYVNDYALVRDVIVNNFDMPKYLMDNLETIECNSWLDANPVAIGNTFPVIVFSHGHRGMKTQNTTQVEELASHGYVVIACDHTYDSGVTVLPENRVIFSISGLPDGIDENAGRDIRAKQLGIRSG</sequence>
<dbReference type="GO" id="GO:0016042">
    <property type="term" value="P:lipid catabolic process"/>
    <property type="evidence" value="ECO:0007669"/>
    <property type="project" value="UniProtKB-KW"/>
</dbReference>
<dbReference type="GO" id="GO:0003847">
    <property type="term" value="F:1-alkyl-2-acetylglycerophosphocholine esterase activity"/>
    <property type="evidence" value="ECO:0007669"/>
    <property type="project" value="TreeGrafter"/>
</dbReference>
<accession>A0A381Z528</accession>
<evidence type="ECO:0000256" key="1">
    <source>
        <dbReference type="ARBA" id="ARBA00022801"/>
    </source>
</evidence>
<reference evidence="5" key="1">
    <citation type="submission" date="2018-05" db="EMBL/GenBank/DDBJ databases">
        <authorList>
            <person name="Lanie J.A."/>
            <person name="Ng W.-L."/>
            <person name="Kazmierczak K.M."/>
            <person name="Andrzejewski T.M."/>
            <person name="Davidsen T.M."/>
            <person name="Wayne K.J."/>
            <person name="Tettelin H."/>
            <person name="Glass J.I."/>
            <person name="Rusch D."/>
            <person name="Podicherti R."/>
            <person name="Tsui H.-C.T."/>
            <person name="Winkler M.E."/>
        </authorList>
    </citation>
    <scope>NUCLEOTIDE SEQUENCE</scope>
</reference>
<evidence type="ECO:0000256" key="3">
    <source>
        <dbReference type="ARBA" id="ARBA00023098"/>
    </source>
</evidence>
<evidence type="ECO:0000313" key="5">
    <source>
        <dbReference type="EMBL" id="SVA84051.1"/>
    </source>
</evidence>
<keyword evidence="4" id="KW-0472">Membrane</keyword>
<dbReference type="PANTHER" id="PTHR10272:SF0">
    <property type="entry name" value="PLATELET-ACTIVATING FACTOR ACETYLHYDROLASE"/>
    <property type="match status" value="1"/>
</dbReference>
<evidence type="ECO:0000256" key="4">
    <source>
        <dbReference type="SAM" id="Phobius"/>
    </source>
</evidence>
<dbReference type="AlphaFoldDB" id="A0A381Z528"/>
<protein>
    <recommendedName>
        <fullName evidence="6">1-alkyl-2-acetylglycerophosphocholine esterase</fullName>
    </recommendedName>
</protein>
<dbReference type="InterPro" id="IPR029058">
    <property type="entry name" value="AB_hydrolase_fold"/>
</dbReference>
<organism evidence="5">
    <name type="scientific">marine metagenome</name>
    <dbReference type="NCBI Taxonomy" id="408172"/>
    <lineage>
        <taxon>unclassified sequences</taxon>
        <taxon>metagenomes</taxon>
        <taxon>ecological metagenomes</taxon>
    </lineage>
</organism>
<proteinExistence type="predicted"/>
<dbReference type="PANTHER" id="PTHR10272">
    <property type="entry name" value="PLATELET-ACTIVATING FACTOR ACETYLHYDROLASE"/>
    <property type="match status" value="1"/>
</dbReference>
<keyword evidence="3" id="KW-0443">Lipid metabolism</keyword>
<keyword evidence="4" id="KW-1133">Transmembrane helix</keyword>
<dbReference type="SUPFAM" id="SSF53474">
    <property type="entry name" value="alpha/beta-Hydrolases"/>
    <property type="match status" value="1"/>
</dbReference>
<gene>
    <name evidence="5" type="ORF">METZ01_LOCUS136905</name>
</gene>
<evidence type="ECO:0000256" key="2">
    <source>
        <dbReference type="ARBA" id="ARBA00022963"/>
    </source>
</evidence>
<keyword evidence="1" id="KW-0378">Hydrolase</keyword>